<feature type="region of interest" description="Disordered" evidence="1">
    <location>
        <begin position="102"/>
        <end position="169"/>
    </location>
</feature>
<dbReference type="AlphaFoldDB" id="A0A2S2C7I5"/>
<keyword evidence="2" id="KW-0614">Plasmid</keyword>
<feature type="compositionally biased region" description="Polar residues" evidence="1">
    <location>
        <begin position="102"/>
        <end position="114"/>
    </location>
</feature>
<organism evidence="2 3">
    <name type="scientific">Rhodococcus oxybenzonivorans</name>
    <dbReference type="NCBI Taxonomy" id="1990687"/>
    <lineage>
        <taxon>Bacteria</taxon>
        <taxon>Bacillati</taxon>
        <taxon>Actinomycetota</taxon>
        <taxon>Actinomycetes</taxon>
        <taxon>Mycobacteriales</taxon>
        <taxon>Nocardiaceae</taxon>
        <taxon>Rhodococcus</taxon>
    </lineage>
</organism>
<dbReference type="KEGG" id="roz:CBI38_36140"/>
<proteinExistence type="predicted"/>
<evidence type="ECO:0000313" key="2">
    <source>
        <dbReference type="EMBL" id="AWK76835.1"/>
    </source>
</evidence>
<dbReference type="EMBL" id="CP021356">
    <property type="protein sequence ID" value="AWK76835.1"/>
    <property type="molecule type" value="Genomic_DNA"/>
</dbReference>
<keyword evidence="3" id="KW-1185">Reference proteome</keyword>
<evidence type="ECO:0000256" key="1">
    <source>
        <dbReference type="SAM" id="MobiDB-lite"/>
    </source>
</evidence>
<reference evidence="2 3" key="1">
    <citation type="submission" date="2017-05" db="EMBL/GenBank/DDBJ databases">
        <title>Isolation of Rhodococcus sp. S2-17 biodegrading of BP-3.</title>
        <authorList>
            <person name="Lee Y."/>
            <person name="Kim K.H."/>
            <person name="Chun B.H."/>
            <person name="Jung H.S."/>
            <person name="Jeon C.O."/>
        </authorList>
    </citation>
    <scope>NUCLEOTIDE SEQUENCE [LARGE SCALE GENOMIC DNA]</scope>
    <source>
        <strain evidence="2 3">S2-17</strain>
        <plasmid evidence="3">prb29</plasmid>
    </source>
</reference>
<accession>A0A2S2C7I5</accession>
<dbReference type="OrthoDB" id="3373298at2"/>
<name>A0A2S2C7I5_9NOCA</name>
<sequence length="405" mass="44067">MNARILAKLEVCPLLVTAPGGTAVRLSIERSIREYGWRLAASGAEANILVVAGLEHDTVESYVRVLWKSMPEPRIRVDISDLTSSISDLADAAARLRSGVHQTANHTPSGTNDNGVDAPAGQPDGERDPHNPHHGHNMDMEDRDAPDHTHHGHNMASMEMPGGIPMADRAEDRDGLKLDVLTVPFGPATPHWPTGLLIQTKLQGDVIQKADVSALAPDRPDDAFWLQPWVKALAGDPISISYATRRLIAYRLDSCATLLSVVGWDYASITASRLRDNILSGPLASGDISRLRRWTNRVMHSRVLRWSLSGLGAIRADPTTPTRLAGDALDRLRTMLTEILDALPHLDDAAPLISYGFAAEQRSDVEWILDSLPNLLLGTELAETRLIVASLDPDVEALAIGRHHG</sequence>
<evidence type="ECO:0000313" key="3">
    <source>
        <dbReference type="Proteomes" id="UP000245711"/>
    </source>
</evidence>
<feature type="compositionally biased region" description="Basic and acidic residues" evidence="1">
    <location>
        <begin position="124"/>
        <end position="149"/>
    </location>
</feature>
<dbReference type="Proteomes" id="UP000245711">
    <property type="component" value="Plasmid pRB29"/>
</dbReference>
<geneLocation type="plasmid" evidence="3">
    <name>prb29</name>
</geneLocation>
<gene>
    <name evidence="2" type="ORF">CBI38_36140</name>
</gene>
<protein>
    <submittedName>
        <fullName evidence="2">Uncharacterized protein</fullName>
    </submittedName>
</protein>